<dbReference type="SUPFAM" id="SSF55307">
    <property type="entry name" value="Tubulin C-terminal domain-like"/>
    <property type="match status" value="1"/>
</dbReference>
<evidence type="ECO:0000259" key="13">
    <source>
        <dbReference type="SMART" id="SM00865"/>
    </source>
</evidence>
<dbReference type="FunFam" id="3.40.50.1440:FF:000023">
    <property type="entry name" value="Cell division protein FtsZ"/>
    <property type="match status" value="1"/>
</dbReference>
<organism evidence="14 15">
    <name type="scientific">Candidatus Bacteroides merdigallinarum</name>
    <dbReference type="NCBI Taxonomy" id="2838473"/>
    <lineage>
        <taxon>Bacteria</taxon>
        <taxon>Pseudomonadati</taxon>
        <taxon>Bacteroidota</taxon>
        <taxon>Bacteroidia</taxon>
        <taxon>Bacteroidales</taxon>
        <taxon>Bacteroidaceae</taxon>
        <taxon>Bacteroides</taxon>
    </lineage>
</organism>
<dbReference type="InterPro" id="IPR008280">
    <property type="entry name" value="Tub_FtsZ_C"/>
</dbReference>
<dbReference type="GO" id="GO:0051258">
    <property type="term" value="P:protein polymerization"/>
    <property type="evidence" value="ECO:0007669"/>
    <property type="project" value="UniProtKB-UniRule"/>
</dbReference>
<dbReference type="GO" id="GO:0043093">
    <property type="term" value="P:FtsZ-dependent cytokinesis"/>
    <property type="evidence" value="ECO:0007669"/>
    <property type="project" value="UniProtKB-UniRule"/>
</dbReference>
<dbReference type="PROSITE" id="PS01135">
    <property type="entry name" value="FTSZ_2"/>
    <property type="match status" value="1"/>
</dbReference>
<evidence type="ECO:0000313" key="15">
    <source>
        <dbReference type="Proteomes" id="UP000824028"/>
    </source>
</evidence>
<keyword evidence="3 8" id="KW-0132">Cell division</keyword>
<dbReference type="InterPro" id="IPR045061">
    <property type="entry name" value="FtsZ/CetZ"/>
</dbReference>
<feature type="compositionally biased region" description="Basic and acidic residues" evidence="11">
    <location>
        <begin position="329"/>
        <end position="345"/>
    </location>
</feature>
<dbReference type="Gene3D" id="3.40.50.1440">
    <property type="entry name" value="Tubulin/FtsZ, GTPase domain"/>
    <property type="match status" value="1"/>
</dbReference>
<dbReference type="GO" id="GO:0003924">
    <property type="term" value="F:GTPase activity"/>
    <property type="evidence" value="ECO:0007669"/>
    <property type="project" value="UniProtKB-UniRule"/>
</dbReference>
<feature type="binding site" evidence="8">
    <location>
        <position position="140"/>
    </location>
    <ligand>
        <name>GTP</name>
        <dbReference type="ChEBI" id="CHEBI:37565"/>
    </ligand>
</feature>
<dbReference type="GO" id="GO:0005737">
    <property type="term" value="C:cytoplasm"/>
    <property type="evidence" value="ECO:0007669"/>
    <property type="project" value="UniProtKB-SubCell"/>
</dbReference>
<feature type="domain" description="Tubulin/FtsZ GTPase" evidence="12">
    <location>
        <begin position="16"/>
        <end position="205"/>
    </location>
</feature>
<keyword evidence="4 8" id="KW-0547">Nucleotide-binding</keyword>
<dbReference type="PANTHER" id="PTHR30314:SF3">
    <property type="entry name" value="MITOCHONDRIAL DIVISION PROTEIN FSZA"/>
    <property type="match status" value="1"/>
</dbReference>
<gene>
    <name evidence="8 14" type="primary">ftsZ</name>
    <name evidence="14" type="ORF">H9814_08235</name>
</gene>
<dbReference type="Pfam" id="PF00091">
    <property type="entry name" value="Tubulin"/>
    <property type="match status" value="1"/>
</dbReference>
<dbReference type="GO" id="GO:0000917">
    <property type="term" value="P:division septum assembly"/>
    <property type="evidence" value="ECO:0007669"/>
    <property type="project" value="UniProtKB-KW"/>
</dbReference>
<sequence>MDDRVQFDFPTDSPKIIKVIGVGGGGGNAVNHMYREGIHEVAFVVCNTDRKALEESPVPVKVQLGHEGLGAGNRPSKAKEATEESIEEVKNMLNDGTKMVFITAGMGGGTGTGAAPTIARITKEMDILTVGIVTIPFRWEGDKKIDQALDGVEEISKNVDALLVINNEKLGEIYPDLSVKNAFAKANDTLLVAAKSIAEIITMRGIINLDFNDVKTVMKDGGVAIMSTGYGEGESRVSKAIEQARHSPLLNNNDIFNSQKVLLNISYSPDHELMMSEMDEVKEFMNRFNRNFETKFGMAEDPALGEQVKITLLATGFGIQDIHMKEMDQRLEQRSQEEQKRLAELEEKEEERRKRRESYYGRDTNARYQPVRRRHIYLFAPEDLDNTDVVTLVEESPTCRRDKTTLNAIRDKAEQERAEAIATGGGQQGEEEGVITF</sequence>
<dbReference type="HAMAP" id="MF_00909">
    <property type="entry name" value="FtsZ"/>
    <property type="match status" value="1"/>
</dbReference>
<dbReference type="InterPro" id="IPR024757">
    <property type="entry name" value="FtsZ_C"/>
</dbReference>
<evidence type="ECO:0000256" key="2">
    <source>
        <dbReference type="ARBA" id="ARBA00022490"/>
    </source>
</evidence>
<evidence type="ECO:0000256" key="1">
    <source>
        <dbReference type="ARBA" id="ARBA00009690"/>
    </source>
</evidence>
<evidence type="ECO:0000256" key="6">
    <source>
        <dbReference type="ARBA" id="ARBA00023210"/>
    </source>
</evidence>
<dbReference type="InterPro" id="IPR018316">
    <property type="entry name" value="Tubulin/FtsZ_2-layer-sand-dom"/>
</dbReference>
<dbReference type="PRINTS" id="PR00423">
    <property type="entry name" value="CELLDVISFTSZ"/>
</dbReference>
<dbReference type="CDD" id="cd02201">
    <property type="entry name" value="FtsZ_type1"/>
    <property type="match status" value="1"/>
</dbReference>
<dbReference type="EMBL" id="DXBX01000063">
    <property type="protein sequence ID" value="HIZ33507.1"/>
    <property type="molecule type" value="Genomic_DNA"/>
</dbReference>
<evidence type="ECO:0000259" key="12">
    <source>
        <dbReference type="SMART" id="SM00864"/>
    </source>
</evidence>
<dbReference type="Proteomes" id="UP000824028">
    <property type="component" value="Unassembled WGS sequence"/>
</dbReference>
<name>A0A9D2E9W0_9BACE</name>
<dbReference type="Pfam" id="PF12327">
    <property type="entry name" value="FtsZ_C"/>
    <property type="match status" value="1"/>
</dbReference>
<dbReference type="InterPro" id="IPR000158">
    <property type="entry name" value="Cell_div_FtsZ"/>
</dbReference>
<comment type="function">
    <text evidence="8 10">Essential cell division protein that forms a contractile ring structure (Z ring) at the future cell division site. The regulation of the ring assembly controls the timing and the location of cell division. One of the functions of the FtsZ ring is to recruit other cell division proteins to the septum to produce a new cell wall between the dividing cells. Binds GTP and shows GTPase activity.</text>
</comment>
<dbReference type="InterPro" id="IPR020805">
    <property type="entry name" value="Cell_div_FtsZ_CS"/>
</dbReference>
<feature type="domain" description="Tubulin/FtsZ 2-layer sandwich" evidence="13">
    <location>
        <begin position="207"/>
        <end position="326"/>
    </location>
</feature>
<dbReference type="PANTHER" id="PTHR30314">
    <property type="entry name" value="CELL DIVISION PROTEIN FTSZ-RELATED"/>
    <property type="match status" value="1"/>
</dbReference>
<accession>A0A9D2E9W0</accession>
<evidence type="ECO:0000256" key="8">
    <source>
        <dbReference type="HAMAP-Rule" id="MF_00909"/>
    </source>
</evidence>
<dbReference type="GO" id="GO:0032153">
    <property type="term" value="C:cell division site"/>
    <property type="evidence" value="ECO:0007669"/>
    <property type="project" value="UniProtKB-UniRule"/>
</dbReference>
<comment type="subunit">
    <text evidence="8">Homodimer. Polymerizes to form a dynamic ring structure in a strictly GTP-dependent manner. Interacts directly with several other division proteins.</text>
</comment>
<evidence type="ECO:0000313" key="14">
    <source>
        <dbReference type="EMBL" id="HIZ33507.1"/>
    </source>
</evidence>
<dbReference type="SUPFAM" id="SSF52490">
    <property type="entry name" value="Tubulin nucleotide-binding domain-like"/>
    <property type="match status" value="1"/>
</dbReference>
<keyword evidence="2 8" id="KW-0963">Cytoplasm</keyword>
<evidence type="ECO:0000256" key="4">
    <source>
        <dbReference type="ARBA" id="ARBA00022741"/>
    </source>
</evidence>
<keyword evidence="7 8" id="KW-0131">Cell cycle</keyword>
<protein>
    <recommendedName>
        <fullName evidence="8 9">Cell division protein FtsZ</fullName>
    </recommendedName>
</protein>
<reference evidence="14" key="2">
    <citation type="submission" date="2021-04" db="EMBL/GenBank/DDBJ databases">
        <authorList>
            <person name="Gilroy R."/>
        </authorList>
    </citation>
    <scope>NUCLEOTIDE SEQUENCE</scope>
    <source>
        <strain evidence="14">ChiHjej9B8-1298</strain>
    </source>
</reference>
<keyword evidence="5 8" id="KW-0342">GTP-binding</keyword>
<comment type="similarity">
    <text evidence="1 8 10">Belongs to the FtsZ family.</text>
</comment>
<feature type="binding site" evidence="8">
    <location>
        <position position="144"/>
    </location>
    <ligand>
        <name>GTP</name>
        <dbReference type="ChEBI" id="CHEBI:37565"/>
    </ligand>
</feature>
<dbReference type="SMART" id="SM00865">
    <property type="entry name" value="Tubulin_C"/>
    <property type="match status" value="1"/>
</dbReference>
<feature type="region of interest" description="Disordered" evidence="11">
    <location>
        <begin position="329"/>
        <end position="358"/>
    </location>
</feature>
<comment type="caution">
    <text evidence="14">The sequence shown here is derived from an EMBL/GenBank/DDBJ whole genome shotgun (WGS) entry which is preliminary data.</text>
</comment>
<dbReference type="GO" id="GO:0005525">
    <property type="term" value="F:GTP binding"/>
    <property type="evidence" value="ECO:0007669"/>
    <property type="project" value="UniProtKB-UniRule"/>
</dbReference>
<evidence type="ECO:0000256" key="7">
    <source>
        <dbReference type="ARBA" id="ARBA00023306"/>
    </source>
</evidence>
<evidence type="ECO:0000256" key="9">
    <source>
        <dbReference type="NCBIfam" id="TIGR00065"/>
    </source>
</evidence>
<feature type="binding site" evidence="8">
    <location>
        <begin position="24"/>
        <end position="28"/>
    </location>
    <ligand>
        <name>GTP</name>
        <dbReference type="ChEBI" id="CHEBI:37565"/>
    </ligand>
</feature>
<dbReference type="InterPro" id="IPR036525">
    <property type="entry name" value="Tubulin/FtsZ_GTPase_sf"/>
</dbReference>
<feature type="binding site" evidence="8">
    <location>
        <begin position="109"/>
        <end position="111"/>
    </location>
    <ligand>
        <name>GTP</name>
        <dbReference type="ChEBI" id="CHEBI:37565"/>
    </ligand>
</feature>
<dbReference type="InterPro" id="IPR037103">
    <property type="entry name" value="Tubulin/FtsZ-like_C"/>
</dbReference>
<reference evidence="14" key="1">
    <citation type="journal article" date="2021" name="PeerJ">
        <title>Extensive microbial diversity within the chicken gut microbiome revealed by metagenomics and culture.</title>
        <authorList>
            <person name="Gilroy R."/>
            <person name="Ravi A."/>
            <person name="Getino M."/>
            <person name="Pursley I."/>
            <person name="Horton D.L."/>
            <person name="Alikhan N.F."/>
            <person name="Baker D."/>
            <person name="Gharbi K."/>
            <person name="Hall N."/>
            <person name="Watson M."/>
            <person name="Adriaenssens E.M."/>
            <person name="Foster-Nyarko E."/>
            <person name="Jarju S."/>
            <person name="Secka A."/>
            <person name="Antonio M."/>
            <person name="Oren A."/>
            <person name="Chaudhuri R.R."/>
            <person name="La Ragione R."/>
            <person name="Hildebrand F."/>
            <person name="Pallen M.J."/>
        </authorList>
    </citation>
    <scope>NUCLEOTIDE SEQUENCE</scope>
    <source>
        <strain evidence="14">ChiHjej9B8-1298</strain>
    </source>
</reference>
<dbReference type="AlphaFoldDB" id="A0A9D2E9W0"/>
<proteinExistence type="inferred from homology"/>
<dbReference type="InterPro" id="IPR003008">
    <property type="entry name" value="Tubulin_FtsZ_GTPase"/>
</dbReference>
<evidence type="ECO:0000256" key="3">
    <source>
        <dbReference type="ARBA" id="ARBA00022618"/>
    </source>
</evidence>
<dbReference type="NCBIfam" id="TIGR00065">
    <property type="entry name" value="ftsZ"/>
    <property type="match status" value="1"/>
</dbReference>
<dbReference type="Gene3D" id="3.30.1330.20">
    <property type="entry name" value="Tubulin/FtsZ, C-terminal domain"/>
    <property type="match status" value="1"/>
</dbReference>
<evidence type="ECO:0000256" key="11">
    <source>
        <dbReference type="SAM" id="MobiDB-lite"/>
    </source>
</evidence>
<evidence type="ECO:0000256" key="10">
    <source>
        <dbReference type="RuleBase" id="RU000631"/>
    </source>
</evidence>
<evidence type="ECO:0000256" key="5">
    <source>
        <dbReference type="ARBA" id="ARBA00023134"/>
    </source>
</evidence>
<dbReference type="SMART" id="SM00864">
    <property type="entry name" value="Tubulin"/>
    <property type="match status" value="1"/>
</dbReference>
<comment type="subcellular location">
    <subcellularLocation>
        <location evidence="8">Cytoplasm</location>
    </subcellularLocation>
    <text evidence="8">Assembles at midcell at the inner surface of the cytoplasmic membrane.</text>
</comment>
<keyword evidence="6 8" id="KW-0717">Septation</keyword>
<feature type="binding site" evidence="8">
    <location>
        <position position="187"/>
    </location>
    <ligand>
        <name>GTP</name>
        <dbReference type="ChEBI" id="CHEBI:37565"/>
    </ligand>
</feature>